<organism evidence="3 4">
    <name type="scientific">Paenibacillus albilobatus</name>
    <dbReference type="NCBI Taxonomy" id="2716884"/>
    <lineage>
        <taxon>Bacteria</taxon>
        <taxon>Bacillati</taxon>
        <taxon>Bacillota</taxon>
        <taxon>Bacilli</taxon>
        <taxon>Bacillales</taxon>
        <taxon>Paenibacillaceae</taxon>
        <taxon>Paenibacillus</taxon>
    </lineage>
</organism>
<evidence type="ECO:0000313" key="4">
    <source>
        <dbReference type="Proteomes" id="UP000679779"/>
    </source>
</evidence>
<proteinExistence type="predicted"/>
<feature type="compositionally biased region" description="Basic and acidic residues" evidence="1">
    <location>
        <begin position="251"/>
        <end position="265"/>
    </location>
</feature>
<dbReference type="AlphaFoldDB" id="A0A920CCM7"/>
<gene>
    <name evidence="3" type="ORF">J2TS6_58760</name>
</gene>
<dbReference type="Proteomes" id="UP000679779">
    <property type="component" value="Unassembled WGS sequence"/>
</dbReference>
<dbReference type="EMBL" id="BORQ01000012">
    <property type="protein sequence ID" value="GIO34735.1"/>
    <property type="molecule type" value="Genomic_DNA"/>
</dbReference>
<dbReference type="RefSeq" id="WP_160045099.1">
    <property type="nucleotide sequence ID" value="NZ_BORQ01000012.1"/>
</dbReference>
<keyword evidence="4" id="KW-1185">Reference proteome</keyword>
<reference evidence="3" key="1">
    <citation type="submission" date="2021-03" db="EMBL/GenBank/DDBJ databases">
        <title>Antimicrobial resistance genes in bacteria isolated from Japanese honey, and their potential for conferring macrolide and lincosamide resistance in the American foulbrood pathogen Paenibacillus larvae.</title>
        <authorList>
            <person name="Okamoto M."/>
            <person name="Kumagai M."/>
            <person name="Kanamori H."/>
            <person name="Takamatsu D."/>
        </authorList>
    </citation>
    <scope>NUCLEOTIDE SEQUENCE</scope>
    <source>
        <strain evidence="3">J2TS6</strain>
    </source>
</reference>
<accession>A0A920CCM7</accession>
<dbReference type="InterPro" id="IPR036779">
    <property type="entry name" value="LysM_dom_sf"/>
</dbReference>
<dbReference type="Pfam" id="PF20918">
    <property type="entry name" value="SPOCS_spoVID-N"/>
    <property type="match status" value="1"/>
</dbReference>
<dbReference type="SMART" id="SM00257">
    <property type="entry name" value="LysM"/>
    <property type="match status" value="1"/>
</dbReference>
<dbReference type="Pfam" id="PF01476">
    <property type="entry name" value="LysM"/>
    <property type="match status" value="1"/>
</dbReference>
<evidence type="ECO:0000256" key="1">
    <source>
        <dbReference type="SAM" id="MobiDB-lite"/>
    </source>
</evidence>
<dbReference type="InterPro" id="IPR048862">
    <property type="entry name" value="SPOCS_spoVID_N"/>
</dbReference>
<dbReference type="SUPFAM" id="SSF54106">
    <property type="entry name" value="LysM domain"/>
    <property type="match status" value="1"/>
</dbReference>
<feature type="compositionally biased region" description="Basic and acidic residues" evidence="1">
    <location>
        <begin position="313"/>
        <end position="332"/>
    </location>
</feature>
<feature type="compositionally biased region" description="Basic and acidic residues" evidence="1">
    <location>
        <begin position="344"/>
        <end position="367"/>
    </location>
</feature>
<dbReference type="Gene3D" id="3.10.350.10">
    <property type="entry name" value="LysM domain"/>
    <property type="match status" value="1"/>
</dbReference>
<evidence type="ECO:0000259" key="2">
    <source>
        <dbReference type="SMART" id="SM00257"/>
    </source>
</evidence>
<comment type="caution">
    <text evidence="3">The sequence shown here is derived from an EMBL/GenBank/DDBJ whole genome shotgun (WGS) entry which is preliminary data.</text>
</comment>
<feature type="region of interest" description="Disordered" evidence="1">
    <location>
        <begin position="187"/>
        <end position="372"/>
    </location>
</feature>
<dbReference type="CDD" id="cd00118">
    <property type="entry name" value="LysM"/>
    <property type="match status" value="1"/>
</dbReference>
<dbReference type="InterPro" id="IPR018392">
    <property type="entry name" value="LysM"/>
</dbReference>
<feature type="domain" description="LysM" evidence="2">
    <location>
        <begin position="393"/>
        <end position="436"/>
    </location>
</feature>
<protein>
    <recommendedName>
        <fullName evidence="2">LysM domain-containing protein</fullName>
    </recommendedName>
</protein>
<sequence length="436" mass="48436">MFDQSYGLRFDIYERIHLSEELPGIAELEEIELLPHIQVISQDDQVALRGHLMLTGLYRGDGEDDGAQKLEHLIPVEITVPANRVSSLDEISVEIENFDVDLLSKRSMNITGVLSLRGIETAASEPASSWSADEFTVVHASEDPAEDPVLAAFLEEGETSAHEEEAREPYDAAAADDGETEAFAAEDNAAAEAAGSPSETETQPDNEPAAVQRTAEEEPQAEEAPAPAALHTDKESGERGGKGHVQSNVWHFEHEDESELLHPEKTAIQANEEPEKDLYLTSAEQEQPFEPSFPFSAFHQEPVPQEEAPEDEREPRVAFGSKKEQQSGEKEPIGFSSLLSSSRALKEQEQQAAPEEPKAEEAERESTGSDEIQWQNLFLGSSSEKNQFRKVRLCIVQREETLETIANRYQLTAREILLHNRLTDQTVEEGQILYIP</sequence>
<name>A0A920CCM7_9BACL</name>
<evidence type="ECO:0000313" key="3">
    <source>
        <dbReference type="EMBL" id="GIO34735.1"/>
    </source>
</evidence>
<feature type="compositionally biased region" description="Basic and acidic residues" evidence="1">
    <location>
        <begin position="231"/>
        <end position="241"/>
    </location>
</feature>